<reference evidence="1 2" key="2">
    <citation type="submission" date="2018-11" db="EMBL/GenBank/DDBJ databases">
        <authorList>
            <consortium name="Pathogen Informatics"/>
        </authorList>
    </citation>
    <scope>NUCLEOTIDE SEQUENCE [LARGE SCALE GENOMIC DNA]</scope>
</reference>
<dbReference type="GO" id="GO:0005770">
    <property type="term" value="C:late endosome"/>
    <property type="evidence" value="ECO:0007669"/>
    <property type="project" value="TreeGrafter"/>
</dbReference>
<dbReference type="EMBL" id="UYRT01106020">
    <property type="protein sequence ID" value="VDN44439.1"/>
    <property type="molecule type" value="Genomic_DNA"/>
</dbReference>
<dbReference type="GO" id="GO:0016236">
    <property type="term" value="P:macroautophagy"/>
    <property type="evidence" value="ECO:0007669"/>
    <property type="project" value="TreeGrafter"/>
</dbReference>
<protein>
    <submittedName>
        <fullName evidence="3">Vps39_2 domain-containing protein</fullName>
    </submittedName>
</protein>
<evidence type="ECO:0000313" key="2">
    <source>
        <dbReference type="Proteomes" id="UP000271098"/>
    </source>
</evidence>
<dbReference type="GO" id="GO:0034058">
    <property type="term" value="P:endosomal vesicle fusion"/>
    <property type="evidence" value="ECO:0007669"/>
    <property type="project" value="TreeGrafter"/>
</dbReference>
<evidence type="ECO:0000313" key="3">
    <source>
        <dbReference type="WBParaSite" id="GPUH_0002565601-mRNA-1"/>
    </source>
</evidence>
<keyword evidence="2" id="KW-1185">Reference proteome</keyword>
<dbReference type="GO" id="GO:0030897">
    <property type="term" value="C:HOPS complex"/>
    <property type="evidence" value="ECO:0007669"/>
    <property type="project" value="TreeGrafter"/>
</dbReference>
<dbReference type="Gene3D" id="1.25.40.10">
    <property type="entry name" value="Tetratricopeptide repeat domain"/>
    <property type="match status" value="1"/>
</dbReference>
<dbReference type="OrthoDB" id="244107at2759"/>
<dbReference type="GO" id="GO:0009267">
    <property type="term" value="P:cellular response to starvation"/>
    <property type="evidence" value="ECO:0007669"/>
    <property type="project" value="TreeGrafter"/>
</dbReference>
<accession>A0A183EXD5</accession>
<sequence length="163" mass="18340">MCYACSECWQGAEGGRKRRKYANLVYLLGRSGNCLKALDLLVNKLNRIDSAIDFCRENDDHDLWNALIDAAVKRPDHVTQLLNAVGKYVDPLGIIKKIPDQMNIPGLRNSLIKILRDYELLVQMQQGCLQVTHVDSGQLFGKYLSNCKRAVIVDLDSSCALCR</sequence>
<dbReference type="InterPro" id="IPR045111">
    <property type="entry name" value="Vps41/Vps8"/>
</dbReference>
<name>A0A183EXD5_9BILA</name>
<gene>
    <name evidence="1" type="ORF">GPUH_LOCUS25626</name>
</gene>
<reference evidence="3" key="1">
    <citation type="submission" date="2016-06" db="UniProtKB">
        <authorList>
            <consortium name="WormBaseParasite"/>
        </authorList>
    </citation>
    <scope>IDENTIFICATION</scope>
</reference>
<dbReference type="GO" id="GO:0006623">
    <property type="term" value="P:protein targeting to vacuole"/>
    <property type="evidence" value="ECO:0007669"/>
    <property type="project" value="InterPro"/>
</dbReference>
<organism evidence="3">
    <name type="scientific">Gongylonema pulchrum</name>
    <dbReference type="NCBI Taxonomy" id="637853"/>
    <lineage>
        <taxon>Eukaryota</taxon>
        <taxon>Metazoa</taxon>
        <taxon>Ecdysozoa</taxon>
        <taxon>Nematoda</taxon>
        <taxon>Chromadorea</taxon>
        <taxon>Rhabditida</taxon>
        <taxon>Spirurina</taxon>
        <taxon>Spiruromorpha</taxon>
        <taxon>Spiruroidea</taxon>
        <taxon>Gongylonematidae</taxon>
        <taxon>Gongylonema</taxon>
    </lineage>
</organism>
<proteinExistence type="predicted"/>
<dbReference type="AlphaFoldDB" id="A0A183EXD5"/>
<evidence type="ECO:0000313" key="1">
    <source>
        <dbReference type="EMBL" id="VDN44439.1"/>
    </source>
</evidence>
<dbReference type="Proteomes" id="UP000271098">
    <property type="component" value="Unassembled WGS sequence"/>
</dbReference>
<dbReference type="PANTHER" id="PTHR12616:SF1">
    <property type="entry name" value="VACUOLAR PROTEIN SORTING-ASSOCIATED PROTEIN 41 HOMOLOG"/>
    <property type="match status" value="1"/>
</dbReference>
<dbReference type="WBParaSite" id="GPUH_0002565601-mRNA-1">
    <property type="protein sequence ID" value="GPUH_0002565601-mRNA-1"/>
    <property type="gene ID" value="GPUH_0002565601"/>
</dbReference>
<dbReference type="PANTHER" id="PTHR12616">
    <property type="entry name" value="VACUOLAR PROTEIN SORTING VPS41"/>
    <property type="match status" value="1"/>
</dbReference>
<dbReference type="InterPro" id="IPR011990">
    <property type="entry name" value="TPR-like_helical_dom_sf"/>
</dbReference>
<dbReference type="Pfam" id="PF23556">
    <property type="entry name" value="TPR_Vps41"/>
    <property type="match status" value="1"/>
</dbReference>